<dbReference type="PANTHER" id="PTHR43008">
    <property type="entry name" value="BENZIL REDUCTASE"/>
    <property type="match status" value="1"/>
</dbReference>
<name>A0A6A6UJ73_9PEZI</name>
<keyword evidence="2" id="KW-0560">Oxidoreductase</keyword>
<dbReference type="Gene3D" id="3.40.50.720">
    <property type="entry name" value="NAD(P)-binding Rossmann-like Domain"/>
    <property type="match status" value="1"/>
</dbReference>
<protein>
    <submittedName>
        <fullName evidence="3">NAD(P)-binding protein</fullName>
    </submittedName>
</protein>
<evidence type="ECO:0000256" key="2">
    <source>
        <dbReference type="ARBA" id="ARBA00023002"/>
    </source>
</evidence>
<dbReference type="GO" id="GO:0016616">
    <property type="term" value="F:oxidoreductase activity, acting on the CH-OH group of donors, NAD or NADP as acceptor"/>
    <property type="evidence" value="ECO:0007669"/>
    <property type="project" value="UniProtKB-ARBA"/>
</dbReference>
<evidence type="ECO:0000313" key="4">
    <source>
        <dbReference type="Proteomes" id="UP000799302"/>
    </source>
</evidence>
<sequence>MSSDKKVVFITGANTGLGLEVVKALYKTTIPYEIIIGTRTISKGDQAADLVKKEIPNSPSTLNVIQVDVSSDDSISKAVSTIQSKFGRLDILVNNAGGNYEPESDAGRMTIREAFNTMWDVNVSGTHVLTHEAAPLLLKSSDPRLLFITSGTACITETEDHETDVGKRINASPEAGWPKPQGPNPITGYRSSKVGLNMLMTQWARTLKNDGVKVWAISPGFLATGLAGIGGEALKKMGARDPSEGGNFIRDVIEGKHDHNTAKVIRANMIQAW</sequence>
<dbReference type="InterPro" id="IPR036291">
    <property type="entry name" value="NAD(P)-bd_dom_sf"/>
</dbReference>
<dbReference type="InterPro" id="IPR002347">
    <property type="entry name" value="SDR_fam"/>
</dbReference>
<proteinExistence type="inferred from homology"/>
<dbReference type="Pfam" id="PF00106">
    <property type="entry name" value="adh_short"/>
    <property type="match status" value="2"/>
</dbReference>
<accession>A0A6A6UJ73</accession>
<keyword evidence="4" id="KW-1185">Reference proteome</keyword>
<dbReference type="EMBL" id="MU004232">
    <property type="protein sequence ID" value="KAF2672325.1"/>
    <property type="molecule type" value="Genomic_DNA"/>
</dbReference>
<dbReference type="Proteomes" id="UP000799302">
    <property type="component" value="Unassembled WGS sequence"/>
</dbReference>
<evidence type="ECO:0000256" key="1">
    <source>
        <dbReference type="ARBA" id="ARBA00006484"/>
    </source>
</evidence>
<gene>
    <name evidence="3" type="ORF">BT63DRAFT_398623</name>
</gene>
<dbReference type="GO" id="GO:0050664">
    <property type="term" value="F:oxidoreductase activity, acting on NAD(P)H, oxygen as acceptor"/>
    <property type="evidence" value="ECO:0007669"/>
    <property type="project" value="TreeGrafter"/>
</dbReference>
<evidence type="ECO:0000313" key="3">
    <source>
        <dbReference type="EMBL" id="KAF2672325.1"/>
    </source>
</evidence>
<reference evidence="3" key="1">
    <citation type="journal article" date="2020" name="Stud. Mycol.">
        <title>101 Dothideomycetes genomes: a test case for predicting lifestyles and emergence of pathogens.</title>
        <authorList>
            <person name="Haridas S."/>
            <person name="Albert R."/>
            <person name="Binder M."/>
            <person name="Bloem J."/>
            <person name="Labutti K."/>
            <person name="Salamov A."/>
            <person name="Andreopoulos B."/>
            <person name="Baker S."/>
            <person name="Barry K."/>
            <person name="Bills G."/>
            <person name="Bluhm B."/>
            <person name="Cannon C."/>
            <person name="Castanera R."/>
            <person name="Culley D."/>
            <person name="Daum C."/>
            <person name="Ezra D."/>
            <person name="Gonzalez J."/>
            <person name="Henrissat B."/>
            <person name="Kuo A."/>
            <person name="Liang C."/>
            <person name="Lipzen A."/>
            <person name="Lutzoni F."/>
            <person name="Magnuson J."/>
            <person name="Mondo S."/>
            <person name="Nolan M."/>
            <person name="Ohm R."/>
            <person name="Pangilinan J."/>
            <person name="Park H.-J."/>
            <person name="Ramirez L."/>
            <person name="Alfaro M."/>
            <person name="Sun H."/>
            <person name="Tritt A."/>
            <person name="Yoshinaga Y."/>
            <person name="Zwiers L.-H."/>
            <person name="Turgeon B."/>
            <person name="Goodwin S."/>
            <person name="Spatafora J."/>
            <person name="Crous P."/>
            <person name="Grigoriev I."/>
        </authorList>
    </citation>
    <scope>NUCLEOTIDE SEQUENCE</scope>
    <source>
        <strain evidence="3">CBS 115976</strain>
    </source>
</reference>
<dbReference type="OrthoDB" id="1933717at2759"/>
<dbReference type="AlphaFoldDB" id="A0A6A6UJ73"/>
<dbReference type="SUPFAM" id="SSF51735">
    <property type="entry name" value="NAD(P)-binding Rossmann-fold domains"/>
    <property type="match status" value="1"/>
</dbReference>
<dbReference type="PANTHER" id="PTHR43008:SF8">
    <property type="entry name" value="BENZIL REDUCTASE ((S)-BENZOIN FORMING) IRC24"/>
    <property type="match status" value="1"/>
</dbReference>
<dbReference type="PRINTS" id="PR00081">
    <property type="entry name" value="GDHRDH"/>
</dbReference>
<comment type="similarity">
    <text evidence="1">Belongs to the short-chain dehydrogenases/reductases (SDR) family.</text>
</comment>
<organism evidence="3 4">
    <name type="scientific">Microthyrium microscopicum</name>
    <dbReference type="NCBI Taxonomy" id="703497"/>
    <lineage>
        <taxon>Eukaryota</taxon>
        <taxon>Fungi</taxon>
        <taxon>Dikarya</taxon>
        <taxon>Ascomycota</taxon>
        <taxon>Pezizomycotina</taxon>
        <taxon>Dothideomycetes</taxon>
        <taxon>Dothideomycetes incertae sedis</taxon>
        <taxon>Microthyriales</taxon>
        <taxon>Microthyriaceae</taxon>
        <taxon>Microthyrium</taxon>
    </lineage>
</organism>